<dbReference type="Pfam" id="PF18584">
    <property type="entry name" value="SYCP2_SLD"/>
    <property type="match status" value="1"/>
</dbReference>
<feature type="region of interest" description="Disordered" evidence="1">
    <location>
        <begin position="786"/>
        <end position="888"/>
    </location>
</feature>
<gene>
    <name evidence="3" type="ORF">P5673_000798</name>
</gene>
<keyword evidence="4" id="KW-1185">Reference proteome</keyword>
<proteinExistence type="predicted"/>
<evidence type="ECO:0000259" key="2">
    <source>
        <dbReference type="Pfam" id="PF18584"/>
    </source>
</evidence>
<evidence type="ECO:0000256" key="1">
    <source>
        <dbReference type="SAM" id="MobiDB-lite"/>
    </source>
</evidence>
<sequence>MERGLICKDLFENPEKTSVENFAEYVSQELSAGHIAHLTDCFQAVTDEIGELSETDFATLDKLFELGFHLMIPFIMSSVLHDDVVCTPDAMDMLLSLFRLLNASCEKSTQGKTKLAPLVPALIHDFLLNDERGTPLRVEAVKLTNMIFEETVYDERNGLDTISLALKDLEEDMEHQLASAGDFELQAGLVELIFHLIPEMVRQDKAHVYFSDSSVARAFMDIKSSEFEAGCRYFLNTLNQNLKEKQRYDRLHEAHTVHPPIDPKITDFWVDFNLKSRSISLYVEERDNEGNSKDGNSLWELLLIKAEIVQDYRLTGTGKNDIVLLLKLRVSASDVVTFLHDNCSHPGLSAVLPKILGKPKCQNSSGESDVNSTPSKASVAINPVYIRSRNREMAAYVMPTASLMLQLSDGTTDQEEETTQEYEPANQITGKALMPKKNSSKNTHGKDISRGKDQSEQDDKNHGNNLHDVKAKKNKRISDESVSGEDDVHEDSNKVENEGKPGKRTSRRVTSKRDMGQQSNETDISEGDENARSDSFGKSHPAVFNVSERLAASKRKSVPTMSLPDASKRRKAIEKRVFSKPVCSPPVSEDVEEVCELHMVAPPRRLKPRSGKRRRGKCKPIPVKGYKERKAENVKTPFSSSSSSVFSVTSDISCYDQGLVSRNRVKNLVAVNNEDHTDIIQDSMPLADSPEGTLQSLKAKYQEYEDNYNLTEPEVSNELDDVDEIVNEQVTGDDDLIDDELTDCYVDEAFSTIKSPPVALTSQSGTRRRSPMRKVRQTRLSRLDVSSWKEVSAEDSPVRKQKGNIHKGRGYRERKTQNEVHLNIGSTPDDVYHSDESDGNYDEEDVDKEPVGHEKTIVVSRARRSEREDTGNTTYHADEGIDSEEEELDFKSTDLDYDFNVSITPRLIRPQPRRSKPLVRK</sequence>
<name>A0AAD9VI72_ACRCE</name>
<feature type="compositionally biased region" description="Basic residues" evidence="1">
    <location>
        <begin position="799"/>
        <end position="809"/>
    </location>
</feature>
<protein>
    <submittedName>
        <fullName evidence="3">Synaptonemal complex protein 2</fullName>
    </submittedName>
</protein>
<reference evidence="3" key="2">
    <citation type="journal article" date="2023" name="Science">
        <title>Genomic signatures of disease resistance in endangered staghorn corals.</title>
        <authorList>
            <person name="Vollmer S.V."/>
            <person name="Selwyn J.D."/>
            <person name="Despard B.A."/>
            <person name="Roesel C.L."/>
        </authorList>
    </citation>
    <scope>NUCLEOTIDE SEQUENCE</scope>
    <source>
        <strain evidence="3">K2</strain>
    </source>
</reference>
<feature type="compositionally biased region" description="Basic and acidic residues" evidence="1">
    <location>
        <begin position="444"/>
        <end position="479"/>
    </location>
</feature>
<reference evidence="3" key="1">
    <citation type="journal article" date="2023" name="G3 (Bethesda)">
        <title>Whole genome assembly and annotation of the endangered Caribbean coral Acropora cervicornis.</title>
        <authorList>
            <person name="Selwyn J.D."/>
            <person name="Vollmer S.V."/>
        </authorList>
    </citation>
    <scope>NUCLEOTIDE SEQUENCE</scope>
    <source>
        <strain evidence="3">K2</strain>
    </source>
</reference>
<dbReference type="PANTHER" id="PTHR15607:SF18">
    <property type="entry name" value="SYNAPTONEMAL COMPLEX PROTEIN 2-LIKE ISOFORM X1"/>
    <property type="match status" value="1"/>
</dbReference>
<dbReference type="PANTHER" id="PTHR15607">
    <property type="entry name" value="SYNAPTONEMAL COMPLEX PROTEIN-RELATED"/>
    <property type="match status" value="1"/>
</dbReference>
<feature type="compositionally biased region" description="Acidic residues" evidence="1">
    <location>
        <begin position="837"/>
        <end position="847"/>
    </location>
</feature>
<dbReference type="AlphaFoldDB" id="A0AAD9VI72"/>
<organism evidence="3 4">
    <name type="scientific">Acropora cervicornis</name>
    <name type="common">Staghorn coral</name>
    <dbReference type="NCBI Taxonomy" id="6130"/>
    <lineage>
        <taxon>Eukaryota</taxon>
        <taxon>Metazoa</taxon>
        <taxon>Cnidaria</taxon>
        <taxon>Anthozoa</taxon>
        <taxon>Hexacorallia</taxon>
        <taxon>Scleractinia</taxon>
        <taxon>Astrocoeniina</taxon>
        <taxon>Acroporidae</taxon>
        <taxon>Acropora</taxon>
    </lineage>
</organism>
<dbReference type="InterPro" id="IPR024835">
    <property type="entry name" value="SYCP2-like"/>
</dbReference>
<accession>A0AAD9VI72</accession>
<evidence type="ECO:0000313" key="4">
    <source>
        <dbReference type="Proteomes" id="UP001249851"/>
    </source>
</evidence>
<dbReference type="InterPro" id="IPR040560">
    <property type="entry name" value="SYCP2_SLD"/>
</dbReference>
<feature type="region of interest" description="Disordered" evidence="1">
    <location>
        <begin position="409"/>
        <end position="542"/>
    </location>
</feature>
<feature type="domain" description="Synaptonemal complex protein 2 Spt16M-like" evidence="2">
    <location>
        <begin position="253"/>
        <end position="329"/>
    </location>
</feature>
<dbReference type="Proteomes" id="UP001249851">
    <property type="component" value="Unassembled WGS sequence"/>
</dbReference>
<comment type="caution">
    <text evidence="3">The sequence shown here is derived from an EMBL/GenBank/DDBJ whole genome shotgun (WGS) entry which is preliminary data.</text>
</comment>
<dbReference type="EMBL" id="JARQWQ010000001">
    <property type="protein sequence ID" value="KAK2574607.1"/>
    <property type="molecule type" value="Genomic_DNA"/>
</dbReference>
<evidence type="ECO:0000313" key="3">
    <source>
        <dbReference type="EMBL" id="KAK2574607.1"/>
    </source>
</evidence>
<feature type="compositionally biased region" description="Basic and acidic residues" evidence="1">
    <location>
        <begin position="490"/>
        <end position="501"/>
    </location>
</feature>